<dbReference type="Gene3D" id="1.20.1280.50">
    <property type="match status" value="1"/>
</dbReference>
<gene>
    <name evidence="2" type="ORF">pmac_cds_628</name>
</gene>
<dbReference type="CDD" id="cd09917">
    <property type="entry name" value="F-box_SF"/>
    <property type="match status" value="1"/>
</dbReference>
<dbReference type="SMART" id="SM00256">
    <property type="entry name" value="FBOX"/>
    <property type="match status" value="1"/>
</dbReference>
<feature type="domain" description="F-box" evidence="1">
    <location>
        <begin position="48"/>
        <end position="94"/>
    </location>
</feature>
<dbReference type="InterPro" id="IPR036047">
    <property type="entry name" value="F-box-like_dom_sf"/>
</dbReference>
<dbReference type="SUPFAM" id="SSF82185">
    <property type="entry name" value="Histone H3 K4-specific methyltransferase SET7/9 N-terminal domain"/>
    <property type="match status" value="1"/>
</dbReference>
<dbReference type="Gene3D" id="2.160.20.80">
    <property type="entry name" value="E3 ubiquitin-protein ligase SopA"/>
    <property type="match status" value="1"/>
</dbReference>
<reference evidence="2" key="1">
    <citation type="journal article" date="2018" name="Nat. Commun.">
        <title>Diversity and evolution of the emerging Pandoraviridae family.</title>
        <authorList>
            <person name="Legendre M."/>
            <person name="Fabre E."/>
            <person name="Poirot O."/>
            <person name="Jeudy S."/>
            <person name="Lartigue A."/>
            <person name="Alempic J.M."/>
            <person name="Beucher L."/>
            <person name="Philippe N."/>
            <person name="Bertaux L."/>
            <person name="Christo-Foroux E."/>
            <person name="Labadie K."/>
            <person name="Coute Y."/>
            <person name="Abergel C."/>
            <person name="Claverie J.M."/>
        </authorList>
    </citation>
    <scope>NUCLEOTIDE SEQUENCE [LARGE SCALE GENOMIC DNA]</scope>
    <source>
        <strain evidence="2">Macleodensis</strain>
    </source>
</reference>
<dbReference type="GeneID" id="36841771"/>
<dbReference type="InterPro" id="IPR001810">
    <property type="entry name" value="F-box_dom"/>
</dbReference>
<organism evidence="2">
    <name type="scientific">Pandoravirus macleodensis</name>
    <dbReference type="NCBI Taxonomy" id="2107707"/>
    <lineage>
        <taxon>Viruses</taxon>
        <taxon>Pandoravirus</taxon>
    </lineage>
</organism>
<dbReference type="Proteomes" id="UP000249758">
    <property type="component" value="Segment"/>
</dbReference>
<dbReference type="SUPFAM" id="SSF141571">
    <property type="entry name" value="Pentapeptide repeat-like"/>
    <property type="match status" value="1"/>
</dbReference>
<dbReference type="SUPFAM" id="SSF81383">
    <property type="entry name" value="F-box domain"/>
    <property type="match status" value="1"/>
</dbReference>
<accession>A0A2U7UFT1</accession>
<dbReference type="KEGG" id="vg:36841771"/>
<evidence type="ECO:0000313" key="2">
    <source>
        <dbReference type="EMBL" id="AVK77316.1"/>
    </source>
</evidence>
<dbReference type="Pfam" id="PF12937">
    <property type="entry name" value="F-box-like"/>
    <property type="match status" value="1"/>
</dbReference>
<name>A0A2U7UFT1_9VIRU</name>
<evidence type="ECO:0000259" key="1">
    <source>
        <dbReference type="PROSITE" id="PS50181"/>
    </source>
</evidence>
<dbReference type="PROSITE" id="PS50181">
    <property type="entry name" value="FBOX"/>
    <property type="match status" value="1"/>
</dbReference>
<sequence length="780" mass="84176">MDRRRIPVGLCVPKKTRTIGVGQSRHRRTALKHTRAVKKPSHDDARHVFCLTDLPNELVEAILRHLPGRDLAAAALVCTALHRVSDCERIWEAAYRRDIDADGPPIQHRDHLAYGKSTRWLYGLMRLPEGILRVGPTGRLTGRLTRPDGITSGEFTVGPPTPTTPHALLLDGYGANLTRDTTGGSTLHEGFFKCGAQTDRGRYASFSSEGDSVTGPQTRVAKLVRCGPIQDGLHHGICRSEWASGEYAVSEFVRGAISGRSLHVTPDGYVRSGQRKGDVWNSGRGVERLADGTLNEYAPGRGNRDNMSILVSRAPRGLTRRALPSLGPSQDASEHIIDYGLGPDATVSTDGAGNMRVQMRGYVIVADRKRILFVAVDVQHNDRVAAGRRWIANMSSCPSKDAVSVLDDLANLVSSRRSTSSAINAIVGLSHATYNDLSAIFDGAGLETTVPCQKDETRDETAKGRRDRVAVSYGVALMADNGLPGTGPHVHCFLTGGMVSAQDCTLYSSGRLYDAGRLAEWTRFARHDPETGDPVLAPTGGILWNDWMCAAPPPLLAWATRDVFTTLALTAKDNKGCMVTNEALVRHAVAESMGIPLRPGLDVLCAAPRASTHQGNGIVATDCAIGGSQGLAVLTPGFEHITLRHIELRHPEWDPRGKWTFGPPGVTVPDDPTMGDHERQPRGAPDQFVHSHGILSVAFDFGVSFVGARFTGVFFFGQRFECASFVAATLDRCAFVGCTFDDGCTFDRALLSGCRFYCCTTTTGGVIEIDALAKRGAIIA</sequence>
<dbReference type="RefSeq" id="YP_009481312.1">
    <property type="nucleotide sequence ID" value="NC_037665.1"/>
</dbReference>
<proteinExistence type="predicted"/>
<protein>
    <submittedName>
        <fullName evidence="2">F-box domain containing protein</fullName>
    </submittedName>
</protein>
<dbReference type="EMBL" id="MG011691">
    <property type="protein sequence ID" value="AVK77316.1"/>
    <property type="molecule type" value="Genomic_DNA"/>
</dbReference>